<gene>
    <name evidence="2" type="ORF">SAMN04488563_6824</name>
</gene>
<dbReference type="RefSeq" id="WP_046771471.1">
    <property type="nucleotide sequence ID" value="NZ_LBMC01000043.1"/>
</dbReference>
<keyword evidence="1" id="KW-0472">Membrane</keyword>
<proteinExistence type="predicted"/>
<feature type="transmembrane region" description="Helical" evidence="1">
    <location>
        <begin position="286"/>
        <end position="306"/>
    </location>
</feature>
<feature type="transmembrane region" description="Helical" evidence="1">
    <location>
        <begin position="257"/>
        <end position="279"/>
    </location>
</feature>
<sequence length="333" mass="35289">MDLDAFVAAHRAEWDRLEQLVRRRGKLTGPEADELVALYRAASTHLSTMRSAAPDPVLLGRLSALVARARTAIAGAHDPGWRDVVRFLTVGFPAAVYLNRRWWVGAALAFAVVSVAIAWWVAANPGVQATIGAPDEIRQLVEHDFEDYYSENPAGSFAAQVWVNNAWVAAACLALGVFLGIPVVYVLWMNAVNVAASAGLMAAAGRLDVFFGLITPHGLLELTAVFVAAGAGLRLGWTVVDPGPRSRGEALAETGRATLGMALGLACVLLVSGVIEAFVTPSGLPTWARIAIGVLAEVLFLAYVWVYGRRAVLAGEVGDIDRSARADTLPVAG</sequence>
<dbReference type="AlphaFoldDB" id="A0A1H2LY14"/>
<dbReference type="STRING" id="419479.SAMN04488563_6824"/>
<keyword evidence="3" id="KW-1185">Reference proteome</keyword>
<dbReference type="InterPro" id="IPR002798">
    <property type="entry name" value="SpoIIM-like"/>
</dbReference>
<keyword evidence="1" id="KW-1133">Transmembrane helix</keyword>
<dbReference type="Proteomes" id="UP000182977">
    <property type="component" value="Chromosome I"/>
</dbReference>
<keyword evidence="1" id="KW-0812">Transmembrane</keyword>
<dbReference type="Pfam" id="PF01944">
    <property type="entry name" value="SpoIIM"/>
    <property type="match status" value="1"/>
</dbReference>
<evidence type="ECO:0000313" key="2">
    <source>
        <dbReference type="EMBL" id="SDU85867.1"/>
    </source>
</evidence>
<dbReference type="PANTHER" id="PTHR35337:SF1">
    <property type="entry name" value="SLR1478 PROTEIN"/>
    <property type="match status" value="1"/>
</dbReference>
<feature type="transmembrane region" description="Helical" evidence="1">
    <location>
        <begin position="209"/>
        <end position="237"/>
    </location>
</feature>
<dbReference type="OrthoDB" id="5243448at2"/>
<evidence type="ECO:0000256" key="1">
    <source>
        <dbReference type="SAM" id="Phobius"/>
    </source>
</evidence>
<evidence type="ECO:0000313" key="3">
    <source>
        <dbReference type="Proteomes" id="UP000182977"/>
    </source>
</evidence>
<organism evidence="2 3">
    <name type="scientific">Jiangella alkaliphila</name>
    <dbReference type="NCBI Taxonomy" id="419479"/>
    <lineage>
        <taxon>Bacteria</taxon>
        <taxon>Bacillati</taxon>
        <taxon>Actinomycetota</taxon>
        <taxon>Actinomycetes</taxon>
        <taxon>Jiangellales</taxon>
        <taxon>Jiangellaceae</taxon>
        <taxon>Jiangella</taxon>
    </lineage>
</organism>
<feature type="transmembrane region" description="Helical" evidence="1">
    <location>
        <begin position="102"/>
        <end position="122"/>
    </location>
</feature>
<feature type="transmembrane region" description="Helical" evidence="1">
    <location>
        <begin position="166"/>
        <end position="188"/>
    </location>
</feature>
<reference evidence="3" key="1">
    <citation type="submission" date="2016-10" db="EMBL/GenBank/DDBJ databases">
        <authorList>
            <person name="Varghese N."/>
            <person name="Submissions S."/>
        </authorList>
    </citation>
    <scope>NUCLEOTIDE SEQUENCE [LARGE SCALE GENOMIC DNA]</scope>
    <source>
        <strain evidence="3">DSM 45079</strain>
    </source>
</reference>
<accession>A0A1H2LY14</accession>
<name>A0A1H2LY14_9ACTN</name>
<protein>
    <submittedName>
        <fullName evidence="2">Uncharacterized membrane protein SpoIIM, required for sporulation</fullName>
    </submittedName>
</protein>
<dbReference type="PANTHER" id="PTHR35337">
    <property type="entry name" value="SLR1478 PROTEIN"/>
    <property type="match status" value="1"/>
</dbReference>
<dbReference type="EMBL" id="LT629791">
    <property type="protein sequence ID" value="SDU85867.1"/>
    <property type="molecule type" value="Genomic_DNA"/>
</dbReference>